<dbReference type="EMBL" id="KI545981">
    <property type="protein sequence ID" value="EST48601.1"/>
    <property type="molecule type" value="Genomic_DNA"/>
</dbReference>
<protein>
    <submittedName>
        <fullName evidence="2">Transmembrane domain-containing protein</fullName>
    </submittedName>
</protein>
<evidence type="ECO:0000313" key="4">
    <source>
        <dbReference type="Proteomes" id="UP000018208"/>
    </source>
</evidence>
<feature type="transmembrane region" description="Helical" evidence="1">
    <location>
        <begin position="51"/>
        <end position="68"/>
    </location>
</feature>
<keyword evidence="1" id="KW-0472">Membrane</keyword>
<organism evidence="2">
    <name type="scientific">Spironucleus salmonicida</name>
    <dbReference type="NCBI Taxonomy" id="348837"/>
    <lineage>
        <taxon>Eukaryota</taxon>
        <taxon>Metamonada</taxon>
        <taxon>Diplomonadida</taxon>
        <taxon>Hexamitidae</taxon>
        <taxon>Hexamitinae</taxon>
        <taxon>Spironucleus</taxon>
    </lineage>
</organism>
<keyword evidence="1 2" id="KW-0812">Transmembrane</keyword>
<evidence type="ECO:0000313" key="3">
    <source>
        <dbReference type="EMBL" id="KAH0573684.1"/>
    </source>
</evidence>
<evidence type="ECO:0000313" key="2">
    <source>
        <dbReference type="EMBL" id="EST48601.1"/>
    </source>
</evidence>
<keyword evidence="4" id="KW-1185">Reference proteome</keyword>
<reference evidence="2 3" key="1">
    <citation type="journal article" date="2014" name="PLoS Genet.">
        <title>The Genome of Spironucleus salmonicida Highlights a Fish Pathogen Adapted to Fluctuating Environments.</title>
        <authorList>
            <person name="Xu F."/>
            <person name="Jerlstrom-Hultqvist J."/>
            <person name="Einarsson E."/>
            <person name="Astvaldsson A."/>
            <person name="Svard S.G."/>
            <person name="Andersson J.O."/>
        </authorList>
    </citation>
    <scope>NUCLEOTIDE SEQUENCE</scope>
    <source>
        <strain evidence="3">ATCC 50377</strain>
    </source>
</reference>
<feature type="transmembrane region" description="Helical" evidence="1">
    <location>
        <begin position="75"/>
        <end position="96"/>
    </location>
</feature>
<reference evidence="3" key="2">
    <citation type="submission" date="2020-12" db="EMBL/GenBank/DDBJ databases">
        <title>New Spironucleus salmonicida genome in near-complete chromosomes.</title>
        <authorList>
            <person name="Xu F."/>
            <person name="Kurt Z."/>
            <person name="Jimenez-Gonzalez A."/>
            <person name="Astvaldsson A."/>
            <person name="Andersson J.O."/>
            <person name="Svard S.G."/>
        </authorList>
    </citation>
    <scope>NUCLEOTIDE SEQUENCE</scope>
    <source>
        <strain evidence="3">ATCC 50377</strain>
    </source>
</reference>
<sequence length="236" mass="27205">MIAKLYKQQYSKFYQTVDSNQFNEMKNSQQSMLQDYVVLCQIFPQAFNGNMLAIAAVSAFQLCIVLLSQCVSENLLTNIVSIIALFVIFNHVYSFILKPFLEKQLPQDHRDYDFSASLELSSLITLKLRQFFSSQNQVQIAKQVAILFVMYIVSRCLSLQFVLIIVSLILQGMIWGNKYLKNEEDLNKIKEKVNTFMSSTKLKAQQVRKNPETINSAPKLNIDQVKEDFTNSVKEQ</sequence>
<dbReference type="EMBL" id="AUWU02000004">
    <property type="protein sequence ID" value="KAH0573684.1"/>
    <property type="molecule type" value="Genomic_DNA"/>
</dbReference>
<dbReference type="Proteomes" id="UP000018208">
    <property type="component" value="Unassembled WGS sequence"/>
</dbReference>
<dbReference type="AlphaFoldDB" id="V6LY05"/>
<proteinExistence type="predicted"/>
<dbReference type="VEuPathDB" id="GiardiaDB:SS50377_23619"/>
<feature type="transmembrane region" description="Helical" evidence="1">
    <location>
        <begin position="144"/>
        <end position="170"/>
    </location>
</feature>
<name>V6LY05_9EUKA</name>
<gene>
    <name evidence="2" type="ORF">SS50377_11213</name>
    <name evidence="3" type="ORF">SS50377_23619</name>
</gene>
<evidence type="ECO:0000256" key="1">
    <source>
        <dbReference type="SAM" id="Phobius"/>
    </source>
</evidence>
<accession>V6LY05</accession>
<keyword evidence="1" id="KW-1133">Transmembrane helix</keyword>